<dbReference type="EC" id="5.1.3.14" evidence="3"/>
<evidence type="ECO:0000313" key="3">
    <source>
        <dbReference type="EMBL" id="TYL91761.1"/>
    </source>
</evidence>
<sequence>MKVMSIFGTRPEMIKMWSTFKKLDALNFEHVMVHTGQNFTPELKDFFFRDLELREPDHQLNIDTSSYSREVADVIIKSDQLFEQHKPDALLILGDTFSGLSVMPAAQRGIKIFHMEAGLRAWDKRMPEQRNRILIDHMSSILLPFNAYHRENLLRENIHPSKIFLSGNPTFEVMRHFLPQIQACDVLKRMNLSPKGYILVTAHRSENVDNPVYLARLFEAFGEMGRRFKREVIYPMHPRTKSKLKDIKIADGVRVMAPLGFYDFNKLLAESFCVLSDSGTAPEEALFYKVPCVSLRMTTERPETVEAGAVVVGGMEVSNLVDAVETVTGQDWQVRYDFNENFAASSVVVNCIRSQITNWF</sequence>
<reference evidence="3 4" key="1">
    <citation type="submission" date="2019-08" db="EMBL/GenBank/DDBJ databases">
        <title>Bradyrhizobium hipponensis sp. nov., a rhizobium isolated from a Lupinus angustifolius root nodule in Tunisia.</title>
        <authorList>
            <person name="Off K."/>
            <person name="Rejili M."/>
            <person name="Mars M."/>
            <person name="Brachmann A."/>
            <person name="Marin M."/>
        </authorList>
    </citation>
    <scope>NUCLEOTIDE SEQUENCE [LARGE SCALE GENOMIC DNA]</scope>
    <source>
        <strain evidence="3 4">CTAW71</strain>
    </source>
</reference>
<organism evidence="3 4">
    <name type="scientific">Bradyrhizobium rifense</name>
    <dbReference type="NCBI Taxonomy" id="515499"/>
    <lineage>
        <taxon>Bacteria</taxon>
        <taxon>Pseudomonadati</taxon>
        <taxon>Pseudomonadota</taxon>
        <taxon>Alphaproteobacteria</taxon>
        <taxon>Hyphomicrobiales</taxon>
        <taxon>Nitrobacteraceae</taxon>
        <taxon>Bradyrhizobium</taxon>
    </lineage>
</organism>
<dbReference type="Proteomes" id="UP000324758">
    <property type="component" value="Unassembled WGS sequence"/>
</dbReference>
<dbReference type="PANTHER" id="PTHR43174:SF1">
    <property type="entry name" value="UDP-N-ACETYLGLUCOSAMINE 2-EPIMERASE"/>
    <property type="match status" value="1"/>
</dbReference>
<name>A0A5D3KCF1_9BRAD</name>
<accession>A0A5D3KCF1</accession>
<dbReference type="OrthoDB" id="9803238at2"/>
<dbReference type="Pfam" id="PF02350">
    <property type="entry name" value="Epimerase_2"/>
    <property type="match status" value="1"/>
</dbReference>
<dbReference type="InterPro" id="IPR003331">
    <property type="entry name" value="UDP_GlcNAc_Epimerase_2_dom"/>
</dbReference>
<dbReference type="PANTHER" id="PTHR43174">
    <property type="entry name" value="UDP-N-ACETYLGLUCOSAMINE 2-EPIMERASE"/>
    <property type="match status" value="1"/>
</dbReference>
<feature type="domain" description="UDP-N-acetylglucosamine 2-epimerase" evidence="2">
    <location>
        <begin position="26"/>
        <end position="330"/>
    </location>
</feature>
<gene>
    <name evidence="3" type="ORF">FXB40_27990</name>
</gene>
<keyword evidence="4" id="KW-1185">Reference proteome</keyword>
<dbReference type="CDD" id="cd03786">
    <property type="entry name" value="GTB_UDP-GlcNAc_2-Epimerase"/>
    <property type="match status" value="1"/>
</dbReference>
<dbReference type="AlphaFoldDB" id="A0A5D3KCF1"/>
<dbReference type="EMBL" id="VSSS01000042">
    <property type="protein sequence ID" value="TYL91761.1"/>
    <property type="molecule type" value="Genomic_DNA"/>
</dbReference>
<dbReference type="SUPFAM" id="SSF53756">
    <property type="entry name" value="UDP-Glycosyltransferase/glycogen phosphorylase"/>
    <property type="match status" value="1"/>
</dbReference>
<protein>
    <submittedName>
        <fullName evidence="3">UDP-N-acetylglucosamine 2-epimerase (Non-hydrolyzing)</fullName>
        <ecNumber evidence="3">5.1.3.14</ecNumber>
    </submittedName>
</protein>
<evidence type="ECO:0000259" key="2">
    <source>
        <dbReference type="Pfam" id="PF02350"/>
    </source>
</evidence>
<dbReference type="Gene3D" id="3.40.50.2000">
    <property type="entry name" value="Glycogen Phosphorylase B"/>
    <property type="match status" value="2"/>
</dbReference>
<evidence type="ECO:0000313" key="4">
    <source>
        <dbReference type="Proteomes" id="UP000324758"/>
    </source>
</evidence>
<keyword evidence="1 3" id="KW-0413">Isomerase</keyword>
<proteinExistence type="inferred from homology"/>
<dbReference type="InterPro" id="IPR029767">
    <property type="entry name" value="WecB-like"/>
</dbReference>
<evidence type="ECO:0000256" key="1">
    <source>
        <dbReference type="RuleBase" id="RU003513"/>
    </source>
</evidence>
<dbReference type="NCBIfam" id="TIGR00236">
    <property type="entry name" value="wecB"/>
    <property type="match status" value="1"/>
</dbReference>
<dbReference type="GO" id="GO:0008761">
    <property type="term" value="F:UDP-N-acetylglucosamine 2-epimerase activity"/>
    <property type="evidence" value="ECO:0007669"/>
    <property type="project" value="UniProtKB-EC"/>
</dbReference>
<comment type="caution">
    <text evidence="3">The sequence shown here is derived from an EMBL/GenBank/DDBJ whole genome shotgun (WGS) entry which is preliminary data.</text>
</comment>
<comment type="similarity">
    <text evidence="1">Belongs to the UDP-N-acetylglucosamine 2-epimerase family.</text>
</comment>
<dbReference type="RefSeq" id="WP_148775348.1">
    <property type="nucleotide sequence ID" value="NZ_VSSS01000042.1"/>
</dbReference>